<dbReference type="GO" id="GO:0003924">
    <property type="term" value="F:GTPase activity"/>
    <property type="evidence" value="ECO:0007669"/>
    <property type="project" value="InterPro"/>
</dbReference>
<dbReference type="Pfam" id="PF00448">
    <property type="entry name" value="SRP54"/>
    <property type="match status" value="1"/>
</dbReference>
<keyword evidence="2" id="KW-0342">GTP-binding</keyword>
<dbReference type="GO" id="GO:0005525">
    <property type="term" value="F:GTP binding"/>
    <property type="evidence" value="ECO:0007669"/>
    <property type="project" value="UniProtKB-KW"/>
</dbReference>
<dbReference type="InterPro" id="IPR022941">
    <property type="entry name" value="SRP54"/>
</dbReference>
<comment type="caution">
    <text evidence="4">The sequence shown here is derived from an EMBL/GenBank/DDBJ whole genome shotgun (WGS) entry which is preliminary data.</text>
</comment>
<sequence length="245" mass="28227">MHTDLKKMMEIKKIHGIVHPSETFFVVDSMIGQDIINSSKVFDEMFSLTGIVLTKMDGDSRGGCALSIKEITGKPIAFLGTGENVKSMEGFHPHKIVSRILGKEDISSLMDDIKKEFSINFQKNIFQKSQKNVYKFNLNDLLEQLNYISSADNIKRILERIPHVGYGLNKFTKDMDETFFKKMRAIIQSMTYEERSNPEIIKGSRKKRISFGSGTKIQEVNFLLKKFQEIKRIEKSLRKRKFLSS</sequence>
<dbReference type="InterPro" id="IPR027417">
    <property type="entry name" value="P-loop_NTPase"/>
</dbReference>
<feature type="domain" description="SRP54-type proteins GTP-binding" evidence="3">
    <location>
        <begin position="75"/>
        <end position="88"/>
    </location>
</feature>
<dbReference type="SUPFAM" id="SSF47446">
    <property type="entry name" value="Signal peptide-binding domain"/>
    <property type="match status" value="1"/>
</dbReference>
<dbReference type="PATRIC" id="fig|1401651.3.peg.468"/>
<dbReference type="InterPro" id="IPR000897">
    <property type="entry name" value="SRP54_GTPase_dom"/>
</dbReference>
<dbReference type="GO" id="GO:0048500">
    <property type="term" value="C:signal recognition particle"/>
    <property type="evidence" value="ECO:0007669"/>
    <property type="project" value="InterPro"/>
</dbReference>
<dbReference type="GO" id="GO:0006614">
    <property type="term" value="P:SRP-dependent cotranslational protein targeting to membrane"/>
    <property type="evidence" value="ECO:0007669"/>
    <property type="project" value="InterPro"/>
</dbReference>
<dbReference type="PROSITE" id="PS00300">
    <property type="entry name" value="SRP54"/>
    <property type="match status" value="1"/>
</dbReference>
<dbReference type="InterPro" id="IPR004125">
    <property type="entry name" value="Signal_recog_particle_SRP54_M"/>
</dbReference>
<dbReference type="InterPro" id="IPR036891">
    <property type="entry name" value="Signal_recog_part_SRP54_M_sf"/>
</dbReference>
<reference evidence="4 5" key="1">
    <citation type="journal article" date="2014" name="G3 (Bethesda)">
        <title>Genome sequence of Candidatus Riesia pediculischaeffi, endosymbiont of chimpanzee lice, and genomic comparison of recently acquired endosymbionts from human and chimpanzee lice.</title>
        <authorList>
            <person name="Boyd B.M."/>
            <person name="Allen J.M."/>
            <person name="de Crecy-Lagard V."/>
            <person name="Reed D.L."/>
        </authorList>
    </citation>
    <scope>NUCLEOTIDE SEQUENCE [LARGE SCALE GENOMIC DNA]</scope>
    <source>
        <strain evidence="4 5">PTSU</strain>
    </source>
</reference>
<protein>
    <submittedName>
        <fullName evidence="4">Signal recognition particle, subunit Ffh SRP54</fullName>
    </submittedName>
</protein>
<evidence type="ECO:0000256" key="2">
    <source>
        <dbReference type="ARBA" id="ARBA00023134"/>
    </source>
</evidence>
<evidence type="ECO:0000259" key="3">
    <source>
        <dbReference type="PROSITE" id="PS00300"/>
    </source>
</evidence>
<evidence type="ECO:0000313" key="5">
    <source>
        <dbReference type="Proteomes" id="UP000054529"/>
    </source>
</evidence>
<keyword evidence="1" id="KW-0547">Nucleotide-binding</keyword>
<dbReference type="SUPFAM" id="SSF52540">
    <property type="entry name" value="P-loop containing nucleoside triphosphate hydrolases"/>
    <property type="match status" value="1"/>
</dbReference>
<dbReference type="Pfam" id="PF02978">
    <property type="entry name" value="SRP_SPB"/>
    <property type="match status" value="1"/>
</dbReference>
<name>A0A0C1V854_9ENTR</name>
<organism evidence="4 5">
    <name type="scientific">Candidatus Riesia pediculischaeffi PTSU</name>
    <dbReference type="NCBI Taxonomy" id="1401651"/>
    <lineage>
        <taxon>Bacteria</taxon>
        <taxon>Pseudomonadati</taxon>
        <taxon>Pseudomonadota</taxon>
        <taxon>Gammaproteobacteria</taxon>
        <taxon>Enterobacterales</taxon>
        <taxon>Enterobacteriaceae</taxon>
        <taxon>Candidatus Riesia</taxon>
    </lineage>
</organism>
<dbReference type="EMBL" id="AWXV01000004">
    <property type="protein sequence ID" value="KIE64033.1"/>
    <property type="molecule type" value="Genomic_DNA"/>
</dbReference>
<evidence type="ECO:0000313" key="4">
    <source>
        <dbReference type="EMBL" id="KIE64033.1"/>
    </source>
</evidence>
<dbReference type="AlphaFoldDB" id="A0A0C1V854"/>
<dbReference type="Proteomes" id="UP000054529">
    <property type="component" value="Unassembled WGS sequence"/>
</dbReference>
<dbReference type="GO" id="GO:0008312">
    <property type="term" value="F:7S RNA binding"/>
    <property type="evidence" value="ECO:0007669"/>
    <property type="project" value="InterPro"/>
</dbReference>
<proteinExistence type="predicted"/>
<dbReference type="Gene3D" id="1.10.260.30">
    <property type="entry name" value="Signal recognition particle, SRP54 subunit, M-domain"/>
    <property type="match status" value="1"/>
</dbReference>
<dbReference type="PANTHER" id="PTHR11564:SF5">
    <property type="entry name" value="SIGNAL RECOGNITION PARTICLE SUBUNIT SRP54"/>
    <property type="match status" value="1"/>
</dbReference>
<evidence type="ECO:0000256" key="1">
    <source>
        <dbReference type="ARBA" id="ARBA00022741"/>
    </source>
</evidence>
<accession>A0A0C1V854</accession>
<dbReference type="InterPro" id="IPR042101">
    <property type="entry name" value="SRP54_N_sf"/>
</dbReference>
<gene>
    <name evidence="4" type="ORF">P689_122202</name>
</gene>
<dbReference type="Gene3D" id="3.40.50.300">
    <property type="entry name" value="P-loop containing nucleotide triphosphate hydrolases"/>
    <property type="match status" value="1"/>
</dbReference>
<dbReference type="Gene3D" id="1.20.120.140">
    <property type="entry name" value="Signal recognition particle SRP54, nucleotide-binding domain"/>
    <property type="match status" value="1"/>
</dbReference>
<dbReference type="HOGENOM" id="CLU_009301_6_2_6"/>
<dbReference type="PANTHER" id="PTHR11564">
    <property type="entry name" value="SIGNAL RECOGNITION PARTICLE 54K PROTEIN SRP54"/>
    <property type="match status" value="1"/>
</dbReference>
<dbReference type="SMART" id="SM00962">
    <property type="entry name" value="SRP54"/>
    <property type="match status" value="1"/>
</dbReference>